<evidence type="ECO:0000256" key="1">
    <source>
        <dbReference type="ARBA" id="ARBA00004123"/>
    </source>
</evidence>
<organism evidence="6 7">
    <name type="scientific">Galendromus occidentalis</name>
    <name type="common">western predatory mite</name>
    <dbReference type="NCBI Taxonomy" id="34638"/>
    <lineage>
        <taxon>Eukaryota</taxon>
        <taxon>Metazoa</taxon>
        <taxon>Ecdysozoa</taxon>
        <taxon>Arthropoda</taxon>
        <taxon>Chelicerata</taxon>
        <taxon>Arachnida</taxon>
        <taxon>Acari</taxon>
        <taxon>Parasitiformes</taxon>
        <taxon>Mesostigmata</taxon>
        <taxon>Gamasina</taxon>
        <taxon>Phytoseioidea</taxon>
        <taxon>Phytoseiidae</taxon>
        <taxon>Typhlodrominae</taxon>
        <taxon>Galendromus</taxon>
    </lineage>
</organism>
<feature type="region of interest" description="Disordered" evidence="4">
    <location>
        <begin position="490"/>
        <end position="553"/>
    </location>
</feature>
<dbReference type="Gene3D" id="2.130.10.10">
    <property type="entry name" value="YVTN repeat-like/Quinoprotein amine dehydrogenase"/>
    <property type="match status" value="1"/>
</dbReference>
<comment type="subcellular location">
    <subcellularLocation>
        <location evidence="1">Nucleus</location>
    </subcellularLocation>
</comment>
<dbReference type="RefSeq" id="XP_003738368.2">
    <property type="nucleotide sequence ID" value="XM_003738320.2"/>
</dbReference>
<gene>
    <name evidence="7" type="primary">LOC100898338</name>
</gene>
<evidence type="ECO:0000256" key="4">
    <source>
        <dbReference type="SAM" id="MobiDB-lite"/>
    </source>
</evidence>
<dbReference type="PANTHER" id="PTHR44267:SF1">
    <property type="entry name" value="WD REPEAT-CONTAINING PROTEIN 43"/>
    <property type="match status" value="1"/>
</dbReference>
<sequence>MRFRTGAKFSAQVWDSGRIVIYENASAAVKSEYVPESHLQCTATCVRWEGDNLLVIGGQDGTVIIFDALEAKVKTFLKKTHAGAVEDVVVLEERVLSCGQDGAIHEYHLTEQTRLRWEESEQAHPLYSLCLFRGNTRVLAASISQLRIFHAQSRQLLKSVVTQHVSPVKFLLAADDGKLLSGADRHVVVWSKKLCCEDTLVLSSSSIASVHSLGSRIAAVSQTGECILHDRDTSKKTTIQFASPEAEVLEIHEARLIEKGVIVVYGPPSRPRIETLPIPSRNQIFIRTIKKAAFATPQNGVPVTQYKSTNAKVIGPLNERVDKTARKAPRFEEKDEVSLEERLLECHSDSGKGEELEDQPVVNPRTDNMVHLLLQGLQSGDKSMLNAVIFRNDPEVIDNTVRRLPLDAIQIFVKEIQDRLHCRPRFVAPILRWTKSLLVHHTSYLESCPNMLQPLEYILKSRLINADRVSEVKSRLDTLLASNRSPEQSLPKADVCIIEEDSDSHSVEGDDAAQSGGESSDHDGEDEDEGNFDELDESNEDDDDHEVQSMKIG</sequence>
<name>A0AAJ6QNB2_9ACAR</name>
<keyword evidence="6" id="KW-1185">Reference proteome</keyword>
<dbReference type="GO" id="GO:0000462">
    <property type="term" value="P:maturation of SSU-rRNA from tricistronic rRNA transcript (SSU-rRNA, 5.8S rRNA, LSU-rRNA)"/>
    <property type="evidence" value="ECO:0007669"/>
    <property type="project" value="TreeGrafter"/>
</dbReference>
<evidence type="ECO:0000313" key="7">
    <source>
        <dbReference type="RefSeq" id="XP_003738368.2"/>
    </source>
</evidence>
<dbReference type="InterPro" id="IPR007148">
    <property type="entry name" value="SSU_processome_Utp12"/>
</dbReference>
<evidence type="ECO:0000259" key="5">
    <source>
        <dbReference type="Pfam" id="PF04003"/>
    </source>
</evidence>
<feature type="domain" description="Small-subunit processome Utp12" evidence="5">
    <location>
        <begin position="381"/>
        <end position="480"/>
    </location>
</feature>
<evidence type="ECO:0000313" key="6">
    <source>
        <dbReference type="Proteomes" id="UP000694867"/>
    </source>
</evidence>
<dbReference type="AlphaFoldDB" id="A0AAJ6QNB2"/>
<feature type="compositionally biased region" description="Acidic residues" evidence="4">
    <location>
        <begin position="523"/>
        <end position="545"/>
    </location>
</feature>
<dbReference type="Pfam" id="PF00400">
    <property type="entry name" value="WD40"/>
    <property type="match status" value="1"/>
</dbReference>
<evidence type="ECO:0000256" key="2">
    <source>
        <dbReference type="ARBA" id="ARBA00023242"/>
    </source>
</evidence>
<reference evidence="7" key="1">
    <citation type="submission" date="2025-08" db="UniProtKB">
        <authorList>
            <consortium name="RefSeq"/>
        </authorList>
    </citation>
    <scope>IDENTIFICATION</scope>
</reference>
<protein>
    <submittedName>
        <fullName evidence="7">WD repeat-containing protein 43</fullName>
    </submittedName>
</protein>
<dbReference type="InterPro" id="IPR001680">
    <property type="entry name" value="WD40_rpt"/>
</dbReference>
<dbReference type="GO" id="GO:0005730">
    <property type="term" value="C:nucleolus"/>
    <property type="evidence" value="ECO:0007669"/>
    <property type="project" value="TreeGrafter"/>
</dbReference>
<dbReference type="Proteomes" id="UP000694867">
    <property type="component" value="Unplaced"/>
</dbReference>
<dbReference type="Pfam" id="PF04003">
    <property type="entry name" value="Utp12"/>
    <property type="match status" value="1"/>
</dbReference>
<dbReference type="GeneID" id="100898338"/>
<dbReference type="PANTHER" id="PTHR44267">
    <property type="entry name" value="WD REPEAT-CONTAINING PROTEIN 43"/>
    <property type="match status" value="1"/>
</dbReference>
<dbReference type="InterPro" id="IPR036322">
    <property type="entry name" value="WD40_repeat_dom_sf"/>
</dbReference>
<comment type="similarity">
    <text evidence="3">Belongs to the UTP5 family.</text>
</comment>
<keyword evidence="2" id="KW-0539">Nucleus</keyword>
<dbReference type="SMART" id="SM00320">
    <property type="entry name" value="WD40"/>
    <property type="match status" value="4"/>
</dbReference>
<accession>A0AAJ6QNB2</accession>
<dbReference type="SUPFAM" id="SSF50978">
    <property type="entry name" value="WD40 repeat-like"/>
    <property type="match status" value="1"/>
</dbReference>
<dbReference type="KEGG" id="goe:100898338"/>
<dbReference type="InterPro" id="IPR052414">
    <property type="entry name" value="U3_snoRNA-assoc_WDR"/>
</dbReference>
<proteinExistence type="inferred from homology"/>
<evidence type="ECO:0000256" key="3">
    <source>
        <dbReference type="ARBA" id="ARBA00038335"/>
    </source>
</evidence>
<dbReference type="InterPro" id="IPR015943">
    <property type="entry name" value="WD40/YVTN_repeat-like_dom_sf"/>
</dbReference>